<keyword evidence="1" id="KW-1133">Transmembrane helix</keyword>
<keyword evidence="1" id="KW-0472">Membrane</keyword>
<comment type="caution">
    <text evidence="2">The sequence shown here is derived from an EMBL/GenBank/DDBJ whole genome shotgun (WGS) entry which is preliminary data.</text>
</comment>
<keyword evidence="3" id="KW-1185">Reference proteome</keyword>
<sequence>MPQNVQRFIFTSINLVPIAPSQGGGSGDRLIYMNAIEQFLILIALSIVVWRYRNKLVHIIRIEVVMIAFLSDLSLVLFNNKCKKQLLFAWHQYFPNVASQSSQWITSSPSKKYQVPPDDAPRQNYMSQSKYVNAIKKYKVNLQNSIIYTERYEATGLLKCNETEIQPYYKNVDCSPTVAWILSRHS</sequence>
<evidence type="ECO:0000313" key="3">
    <source>
        <dbReference type="Proteomes" id="UP000054653"/>
    </source>
</evidence>
<organism evidence="2 3">
    <name type="scientific">Trichinella britovi</name>
    <name type="common">Parasitic roundworm</name>
    <dbReference type="NCBI Taxonomy" id="45882"/>
    <lineage>
        <taxon>Eukaryota</taxon>
        <taxon>Metazoa</taxon>
        <taxon>Ecdysozoa</taxon>
        <taxon>Nematoda</taxon>
        <taxon>Enoplea</taxon>
        <taxon>Dorylaimia</taxon>
        <taxon>Trichinellida</taxon>
        <taxon>Trichinellidae</taxon>
        <taxon>Trichinella</taxon>
    </lineage>
</organism>
<reference evidence="2 3" key="1">
    <citation type="submission" date="2015-01" db="EMBL/GenBank/DDBJ databases">
        <title>Evolution of Trichinella species and genotypes.</title>
        <authorList>
            <person name="Korhonen P.K."/>
            <person name="Edoardo P."/>
            <person name="Giuseppe L.R."/>
            <person name="Gasser R.B."/>
        </authorList>
    </citation>
    <scope>NUCLEOTIDE SEQUENCE [LARGE SCALE GENOMIC DNA]</scope>
    <source>
        <strain evidence="2">ISS120</strain>
    </source>
</reference>
<evidence type="ECO:0000313" key="2">
    <source>
        <dbReference type="EMBL" id="KRY48450.1"/>
    </source>
</evidence>
<accession>A0A0V1CGY4</accession>
<dbReference type="EMBL" id="JYDI01000207">
    <property type="protein sequence ID" value="KRY48450.1"/>
    <property type="molecule type" value="Genomic_DNA"/>
</dbReference>
<gene>
    <name evidence="2" type="ORF">T03_30</name>
</gene>
<evidence type="ECO:0000256" key="1">
    <source>
        <dbReference type="SAM" id="Phobius"/>
    </source>
</evidence>
<keyword evidence="1" id="KW-0812">Transmembrane</keyword>
<feature type="transmembrane region" description="Helical" evidence="1">
    <location>
        <begin position="58"/>
        <end position="78"/>
    </location>
</feature>
<name>A0A0V1CGY4_TRIBR</name>
<dbReference type="AlphaFoldDB" id="A0A0V1CGY4"/>
<dbReference type="Proteomes" id="UP000054653">
    <property type="component" value="Unassembled WGS sequence"/>
</dbReference>
<proteinExistence type="predicted"/>
<feature type="transmembrane region" description="Helical" evidence="1">
    <location>
        <begin position="30"/>
        <end position="52"/>
    </location>
</feature>
<protein>
    <submittedName>
        <fullName evidence="2">Uncharacterized protein</fullName>
    </submittedName>
</protein>